<dbReference type="STRING" id="1348657.M622_16750"/>
<dbReference type="InterPro" id="IPR035919">
    <property type="entry name" value="EAL_sf"/>
</dbReference>
<dbReference type="Gene3D" id="3.30.450.20">
    <property type="entry name" value="PAS domain"/>
    <property type="match status" value="1"/>
</dbReference>
<dbReference type="CDD" id="cd01948">
    <property type="entry name" value="EAL"/>
    <property type="match status" value="1"/>
</dbReference>
<dbReference type="InterPro" id="IPR052155">
    <property type="entry name" value="Biofilm_reg_signaling"/>
</dbReference>
<dbReference type="SUPFAM" id="SSF55785">
    <property type="entry name" value="PYP-like sensor domain (PAS domain)"/>
    <property type="match status" value="1"/>
</dbReference>
<dbReference type="PANTHER" id="PTHR44757">
    <property type="entry name" value="DIGUANYLATE CYCLASE DGCP"/>
    <property type="match status" value="1"/>
</dbReference>
<dbReference type="Gene3D" id="3.20.20.450">
    <property type="entry name" value="EAL domain"/>
    <property type="match status" value="1"/>
</dbReference>
<dbReference type="Pfam" id="PF00989">
    <property type="entry name" value="PAS"/>
    <property type="match status" value="1"/>
</dbReference>
<dbReference type="RefSeq" id="WP_021249848.1">
    <property type="nucleotide sequence ID" value="NZ_ATJV01000062.1"/>
</dbReference>
<evidence type="ECO:0000313" key="2">
    <source>
        <dbReference type="EMBL" id="EPZ15067.1"/>
    </source>
</evidence>
<protein>
    <recommendedName>
        <fullName evidence="1">EAL domain-containing protein</fullName>
    </recommendedName>
</protein>
<dbReference type="eggNOG" id="COG2200">
    <property type="taxonomic scope" value="Bacteria"/>
</dbReference>
<gene>
    <name evidence="2" type="ORF">M622_16750</name>
</gene>
<dbReference type="GO" id="GO:0006355">
    <property type="term" value="P:regulation of DNA-templated transcription"/>
    <property type="evidence" value="ECO:0007669"/>
    <property type="project" value="InterPro"/>
</dbReference>
<dbReference type="SMART" id="SM00052">
    <property type="entry name" value="EAL"/>
    <property type="match status" value="1"/>
</dbReference>
<dbReference type="PROSITE" id="PS50883">
    <property type="entry name" value="EAL"/>
    <property type="match status" value="1"/>
</dbReference>
<dbReference type="InterPro" id="IPR035965">
    <property type="entry name" value="PAS-like_dom_sf"/>
</dbReference>
<evidence type="ECO:0000259" key="1">
    <source>
        <dbReference type="PROSITE" id="PS50883"/>
    </source>
</evidence>
<dbReference type="PANTHER" id="PTHR44757:SF2">
    <property type="entry name" value="BIOFILM ARCHITECTURE MAINTENANCE PROTEIN MBAA"/>
    <property type="match status" value="1"/>
</dbReference>
<dbReference type="InterPro" id="IPR013767">
    <property type="entry name" value="PAS_fold"/>
</dbReference>
<comment type="caution">
    <text evidence="2">The sequence shown here is derived from an EMBL/GenBank/DDBJ whole genome shotgun (WGS) entry which is preliminary data.</text>
</comment>
<feature type="domain" description="EAL" evidence="1">
    <location>
        <begin position="178"/>
        <end position="434"/>
    </location>
</feature>
<accession>S9ZNL9</accession>
<organism evidence="2 3">
    <name type="scientific">Thauera terpenica 58Eu</name>
    <dbReference type="NCBI Taxonomy" id="1348657"/>
    <lineage>
        <taxon>Bacteria</taxon>
        <taxon>Pseudomonadati</taxon>
        <taxon>Pseudomonadota</taxon>
        <taxon>Betaproteobacteria</taxon>
        <taxon>Rhodocyclales</taxon>
        <taxon>Zoogloeaceae</taxon>
        <taxon>Thauera</taxon>
    </lineage>
</organism>
<dbReference type="PATRIC" id="fig|1348657.5.peg.2437"/>
<reference evidence="2 3" key="1">
    <citation type="submission" date="2013-06" db="EMBL/GenBank/DDBJ databases">
        <title>Draft genome sequence of Thauera terpenica.</title>
        <authorList>
            <person name="Liu B."/>
            <person name="Frostegard A.H."/>
            <person name="Shapleigh J.P."/>
        </authorList>
    </citation>
    <scope>NUCLEOTIDE SEQUENCE [LARGE SCALE GENOMIC DNA]</scope>
    <source>
        <strain evidence="2 3">58Eu</strain>
    </source>
</reference>
<dbReference type="EMBL" id="ATJV01000062">
    <property type="protein sequence ID" value="EPZ15067.1"/>
    <property type="molecule type" value="Genomic_DNA"/>
</dbReference>
<dbReference type="Proteomes" id="UP000015455">
    <property type="component" value="Unassembled WGS sequence"/>
</dbReference>
<name>S9ZNL9_9RHOO</name>
<proteinExistence type="predicted"/>
<dbReference type="Pfam" id="PF00563">
    <property type="entry name" value="EAL"/>
    <property type="match status" value="1"/>
</dbReference>
<dbReference type="InterPro" id="IPR001633">
    <property type="entry name" value="EAL_dom"/>
</dbReference>
<dbReference type="SUPFAM" id="SSF141868">
    <property type="entry name" value="EAL domain-like"/>
    <property type="match status" value="1"/>
</dbReference>
<sequence>MNTPGRPPGLPSSALEPFIADLSEGAETGVYLALLELIEEGLIITGDELILDANSAACRLLERDYRHLAGRSLATLFADEKTFLDARARLLIQAERHSQLCFKLPSGETRELKVVCAPRLRPGIHALVLSPVSNSLARSPARVDTADSPFAAHLDPGGRVLKRPGSLFDAAAWHEAGADGFETGLRQALANNDLSLHFQPLVDTRSKRLRAGEALLRWRHPTLGELPFGRFKSSIDDPQLIAQLGDWTLNSACRSARTWLSGETPAAGGVRLTVNIATEQLLQGDFAECVRLVLEDSALAPACLELDLDERVLESDSPQLLATLKALSAMGVRLAIDDFGRGLSSIPRLRRYPLKAIKLDPELVRGVGHDEDSEAIVEAVTRLATSLGLEVFARGVESPAQRDFLCALDCHLQQGPLFGQPMTAQEFSRFVRSA</sequence>
<keyword evidence="3" id="KW-1185">Reference proteome</keyword>
<dbReference type="eggNOG" id="COG5001">
    <property type="taxonomic scope" value="Bacteria"/>
</dbReference>
<dbReference type="AlphaFoldDB" id="S9ZNL9"/>
<evidence type="ECO:0000313" key="3">
    <source>
        <dbReference type="Proteomes" id="UP000015455"/>
    </source>
</evidence>